<accession>A0ABY8LFJ9</accession>
<gene>
    <name evidence="1" type="ORF">P8627_03940</name>
</gene>
<protein>
    <submittedName>
        <fullName evidence="1">Uncharacterized protein</fullName>
    </submittedName>
</protein>
<sequence length="88" mass="10031">MIGWKDEIAYRLRRYTGYAATYEGDGIRVRCDNEDSFDVSIYQSDSDFTVSFDGWHEHFGAVEDALNCFAFGLSGECRIKVIVRGTTE</sequence>
<proteinExistence type="predicted"/>
<organism evidence="1 2">
    <name type="scientific">Jannaschia ovalis</name>
    <dbReference type="NCBI Taxonomy" id="3038773"/>
    <lineage>
        <taxon>Bacteria</taxon>
        <taxon>Pseudomonadati</taxon>
        <taxon>Pseudomonadota</taxon>
        <taxon>Alphaproteobacteria</taxon>
        <taxon>Rhodobacterales</taxon>
        <taxon>Roseobacteraceae</taxon>
        <taxon>Jannaschia</taxon>
    </lineage>
</organism>
<evidence type="ECO:0000313" key="2">
    <source>
        <dbReference type="Proteomes" id="UP001243420"/>
    </source>
</evidence>
<dbReference type="RefSeq" id="WP_279966286.1">
    <property type="nucleotide sequence ID" value="NZ_CP122537.1"/>
</dbReference>
<dbReference type="EMBL" id="CP122537">
    <property type="protein sequence ID" value="WGH79427.1"/>
    <property type="molecule type" value="Genomic_DNA"/>
</dbReference>
<evidence type="ECO:0000313" key="1">
    <source>
        <dbReference type="EMBL" id="WGH79427.1"/>
    </source>
</evidence>
<reference evidence="1 2" key="1">
    <citation type="submission" date="2023-04" db="EMBL/GenBank/DDBJ databases">
        <title>Jannaschia ovalis sp. nov., a marine bacterium isolated from sea tidal flat.</title>
        <authorList>
            <person name="Kwon D.Y."/>
            <person name="Kim J.-J."/>
        </authorList>
    </citation>
    <scope>NUCLEOTIDE SEQUENCE [LARGE SCALE GENOMIC DNA]</scope>
    <source>
        <strain evidence="1 2">GRR-S6-38</strain>
    </source>
</reference>
<dbReference type="Proteomes" id="UP001243420">
    <property type="component" value="Chromosome"/>
</dbReference>
<keyword evidence="2" id="KW-1185">Reference proteome</keyword>
<name>A0ABY8LFJ9_9RHOB</name>